<reference evidence="8" key="1">
    <citation type="journal article" date="2014" name="Front. Microbiol.">
        <title>High frequency of phylogenetically diverse reductive dehalogenase-homologous genes in deep subseafloor sedimentary metagenomes.</title>
        <authorList>
            <person name="Kawai M."/>
            <person name="Futagami T."/>
            <person name="Toyoda A."/>
            <person name="Takaki Y."/>
            <person name="Nishi S."/>
            <person name="Hori S."/>
            <person name="Arai W."/>
            <person name="Tsubouchi T."/>
            <person name="Morono Y."/>
            <person name="Uchiyama I."/>
            <person name="Ito T."/>
            <person name="Fujiyama A."/>
            <person name="Inagaki F."/>
            <person name="Takami H."/>
        </authorList>
    </citation>
    <scope>NUCLEOTIDE SEQUENCE</scope>
    <source>
        <strain evidence="8">Expedition CK06-06</strain>
    </source>
</reference>
<evidence type="ECO:0000259" key="7">
    <source>
        <dbReference type="Pfam" id="PF08541"/>
    </source>
</evidence>
<protein>
    <recommendedName>
        <fullName evidence="7">Beta-ketoacyl-[acyl-carrier-protein] synthase III C-terminal domain-containing protein</fullName>
    </recommendedName>
</protein>
<evidence type="ECO:0000256" key="2">
    <source>
        <dbReference type="ARBA" id="ARBA00022516"/>
    </source>
</evidence>
<evidence type="ECO:0000313" key="8">
    <source>
        <dbReference type="EMBL" id="GAI98651.1"/>
    </source>
</evidence>
<keyword evidence="2" id="KW-0444">Lipid biosynthesis</keyword>
<sequence length="176" mass="20198">IKYSLKTDGSRFKSLYTPAGAFRNAYTAKKEPYLHDDGIMRSDYHHFMNGLDIFQFSITKVPKTIKEFLKHYKLENDMFDYLILHQPNKLIVKKVAKKIEFPLEKTPINVDKYGSCSGSSIPLLIVDKIKTKVENGRIRLLASGFGVGLSWGVMDLILEHITIPDIIYSNEYYTEG</sequence>
<comment type="caution">
    <text evidence="8">The sequence shown here is derived from an EMBL/GenBank/DDBJ whole genome shotgun (WGS) entry which is preliminary data.</text>
</comment>
<keyword evidence="6" id="KW-0275">Fatty acid biosynthesis</keyword>
<dbReference type="InterPro" id="IPR016039">
    <property type="entry name" value="Thiolase-like"/>
</dbReference>
<dbReference type="Pfam" id="PF08541">
    <property type="entry name" value="ACP_syn_III_C"/>
    <property type="match status" value="1"/>
</dbReference>
<evidence type="ECO:0000256" key="1">
    <source>
        <dbReference type="ARBA" id="ARBA00008642"/>
    </source>
</evidence>
<dbReference type="EMBL" id="BARW01019720">
    <property type="protein sequence ID" value="GAI98651.1"/>
    <property type="molecule type" value="Genomic_DNA"/>
</dbReference>
<dbReference type="GO" id="GO:0006633">
    <property type="term" value="P:fatty acid biosynthetic process"/>
    <property type="evidence" value="ECO:0007669"/>
    <property type="project" value="UniProtKB-KW"/>
</dbReference>
<dbReference type="InterPro" id="IPR013747">
    <property type="entry name" value="ACP_syn_III_C"/>
</dbReference>
<name>X1U4U3_9ZZZZ</name>
<evidence type="ECO:0000256" key="6">
    <source>
        <dbReference type="ARBA" id="ARBA00023160"/>
    </source>
</evidence>
<dbReference type="PANTHER" id="PTHR43091:SF1">
    <property type="entry name" value="BETA-KETOACYL-[ACYL-CARRIER-PROTEIN] SYNTHASE III, CHLOROPLASTIC"/>
    <property type="match status" value="1"/>
</dbReference>
<keyword evidence="4" id="KW-0276">Fatty acid metabolism</keyword>
<gene>
    <name evidence="8" type="ORF">S12H4_33464</name>
</gene>
<keyword evidence="3" id="KW-0808">Transferase</keyword>
<dbReference type="GO" id="GO:0016746">
    <property type="term" value="F:acyltransferase activity"/>
    <property type="evidence" value="ECO:0007669"/>
    <property type="project" value="InterPro"/>
</dbReference>
<organism evidence="8">
    <name type="scientific">marine sediment metagenome</name>
    <dbReference type="NCBI Taxonomy" id="412755"/>
    <lineage>
        <taxon>unclassified sequences</taxon>
        <taxon>metagenomes</taxon>
        <taxon>ecological metagenomes</taxon>
    </lineage>
</organism>
<dbReference type="PANTHER" id="PTHR43091">
    <property type="entry name" value="3-OXOACYL-[ACYL-CARRIER-PROTEIN] SYNTHASE"/>
    <property type="match status" value="1"/>
</dbReference>
<dbReference type="AlphaFoldDB" id="X1U4U3"/>
<comment type="similarity">
    <text evidence="1">Belongs to the thiolase-like superfamily. FabH family.</text>
</comment>
<dbReference type="Gene3D" id="3.40.47.10">
    <property type="match status" value="1"/>
</dbReference>
<keyword evidence="5" id="KW-0443">Lipid metabolism</keyword>
<feature type="non-terminal residue" evidence="8">
    <location>
        <position position="1"/>
    </location>
</feature>
<evidence type="ECO:0000256" key="4">
    <source>
        <dbReference type="ARBA" id="ARBA00022832"/>
    </source>
</evidence>
<feature type="domain" description="Beta-ketoacyl-[acyl-carrier-protein] synthase III C-terminal" evidence="7">
    <location>
        <begin position="70"/>
        <end position="154"/>
    </location>
</feature>
<evidence type="ECO:0000256" key="3">
    <source>
        <dbReference type="ARBA" id="ARBA00022679"/>
    </source>
</evidence>
<evidence type="ECO:0000256" key="5">
    <source>
        <dbReference type="ARBA" id="ARBA00023098"/>
    </source>
</evidence>
<dbReference type="SUPFAM" id="SSF53901">
    <property type="entry name" value="Thiolase-like"/>
    <property type="match status" value="1"/>
</dbReference>
<accession>X1U4U3</accession>
<proteinExistence type="inferred from homology"/>